<proteinExistence type="predicted"/>
<dbReference type="EMBL" id="CVRI01000055">
    <property type="protein sequence ID" value="CRL01219.1"/>
    <property type="molecule type" value="Genomic_DNA"/>
</dbReference>
<feature type="compositionally biased region" description="Low complexity" evidence="1">
    <location>
        <begin position="119"/>
        <end position="136"/>
    </location>
</feature>
<gene>
    <name evidence="2" type="ORF">CLUMA_CG014668</name>
</gene>
<reference evidence="2 3" key="1">
    <citation type="submission" date="2015-04" db="EMBL/GenBank/DDBJ databases">
        <authorList>
            <person name="Syromyatnikov M.Y."/>
            <person name="Popov V.N."/>
        </authorList>
    </citation>
    <scope>NUCLEOTIDE SEQUENCE [LARGE SCALE GENOMIC DNA]</scope>
</reference>
<name>A0A1J1ILX0_9DIPT</name>
<dbReference type="Proteomes" id="UP000183832">
    <property type="component" value="Unassembled WGS sequence"/>
</dbReference>
<evidence type="ECO:0000313" key="3">
    <source>
        <dbReference type="Proteomes" id="UP000183832"/>
    </source>
</evidence>
<keyword evidence="3" id="KW-1185">Reference proteome</keyword>
<dbReference type="AlphaFoldDB" id="A0A1J1ILX0"/>
<accession>A0A1J1ILX0</accession>
<feature type="region of interest" description="Disordered" evidence="1">
    <location>
        <begin position="103"/>
        <end position="141"/>
    </location>
</feature>
<evidence type="ECO:0000256" key="1">
    <source>
        <dbReference type="SAM" id="MobiDB-lite"/>
    </source>
</evidence>
<protein>
    <submittedName>
        <fullName evidence="2">CLUMA_CG014668, isoform A</fullName>
    </submittedName>
</protein>
<sequence length="352" mass="40142">MESLNDDFKNFRLPLTMPFLDDSILANLDKIISIFQGQDDNTVPTEEDVKKVLNDLNIVKSELERIFSKLSPRVSEFSSASDFNDKIMKEEVCQNIQNFRTMKNEDSSKNLLVPKKTSESSSDSKSQRSSMSRKYSTTSLRNSLTVAPCSFSRRQSNQNLKQLTQKTNRHKQVGRSYKIPNVKEETKDEQNPKKSTPKIIDTHYATCRIHSYENESYTFEIIKPERNNCYGDVNEKSDIVIVVLANGQAGVFCSKPVKSLAGVLSFCKTSHFYFPTSKLDFIHEILRINHANNSFIWCQEIANVRQQIVPGEFVICLSRQLFCIHITGDISTGLNRAASYVTIIKPCRIPLI</sequence>
<organism evidence="2 3">
    <name type="scientific">Clunio marinus</name>
    <dbReference type="NCBI Taxonomy" id="568069"/>
    <lineage>
        <taxon>Eukaryota</taxon>
        <taxon>Metazoa</taxon>
        <taxon>Ecdysozoa</taxon>
        <taxon>Arthropoda</taxon>
        <taxon>Hexapoda</taxon>
        <taxon>Insecta</taxon>
        <taxon>Pterygota</taxon>
        <taxon>Neoptera</taxon>
        <taxon>Endopterygota</taxon>
        <taxon>Diptera</taxon>
        <taxon>Nematocera</taxon>
        <taxon>Chironomoidea</taxon>
        <taxon>Chironomidae</taxon>
        <taxon>Clunio</taxon>
    </lineage>
</organism>
<evidence type="ECO:0000313" key="2">
    <source>
        <dbReference type="EMBL" id="CRL01219.1"/>
    </source>
</evidence>
<dbReference type="OrthoDB" id="10590660at2759"/>